<dbReference type="EMBL" id="NOXU01000031">
    <property type="protein sequence ID" value="OYQ32265.1"/>
    <property type="molecule type" value="Genomic_DNA"/>
</dbReference>
<evidence type="ECO:0008006" key="3">
    <source>
        <dbReference type="Google" id="ProtNLM"/>
    </source>
</evidence>
<dbReference type="NCBIfam" id="TIGR03696">
    <property type="entry name" value="Rhs_assc_core"/>
    <property type="match status" value="1"/>
</dbReference>
<evidence type="ECO:0000313" key="1">
    <source>
        <dbReference type="EMBL" id="OYQ32265.1"/>
    </source>
</evidence>
<dbReference type="InterPro" id="IPR050708">
    <property type="entry name" value="T6SS_VgrG/RHS"/>
</dbReference>
<dbReference type="AlphaFoldDB" id="A0A255YUD4"/>
<accession>A0A255YUD4</accession>
<protein>
    <recommendedName>
        <fullName evidence="3">RHS repeat-associated core domain-containing protein</fullName>
    </recommendedName>
</protein>
<dbReference type="InterPro" id="IPR022385">
    <property type="entry name" value="Rhs_assc_core"/>
</dbReference>
<dbReference type="PANTHER" id="PTHR32305">
    <property type="match status" value="1"/>
</dbReference>
<proteinExistence type="predicted"/>
<comment type="caution">
    <text evidence="1">The sequence shown here is derived from an EMBL/GenBank/DDBJ whole genome shotgun (WGS) entry which is preliminary data.</text>
</comment>
<sequence length="234" mass="24065">MRASGNGGAVLATHSPTAGLIRLLPNRQGSVIGWLRPDGKLGGAYTYDAYGNSPQAGAAGPAFRYAGMWFDAETGLYHKSNRAYDPVDGRWMQLDPIGIKDGLNRYAYVKNSPVMYTDPSELCPWCLGAVLGGGFELAGQLSKPENRELYAAAFNNLRDGNFAAAFDATKANLGKIAVAAAVGATGATAVQVFSKAALSSSAALSSEVAIGVVSGAVQNAVNAGIDGKSSGDIA</sequence>
<dbReference type="PRINTS" id="PR00394">
    <property type="entry name" value="RHSPROTEIN"/>
</dbReference>
<dbReference type="OrthoDB" id="7362402at2"/>
<dbReference type="Proteomes" id="UP000216998">
    <property type="component" value="Unassembled WGS sequence"/>
</dbReference>
<evidence type="ECO:0000313" key="2">
    <source>
        <dbReference type="Proteomes" id="UP000216998"/>
    </source>
</evidence>
<organism evidence="1 2">
    <name type="scientific">Niveispirillum lacus</name>
    <dbReference type="NCBI Taxonomy" id="1981099"/>
    <lineage>
        <taxon>Bacteria</taxon>
        <taxon>Pseudomonadati</taxon>
        <taxon>Pseudomonadota</taxon>
        <taxon>Alphaproteobacteria</taxon>
        <taxon>Rhodospirillales</taxon>
        <taxon>Azospirillaceae</taxon>
        <taxon>Niveispirillum</taxon>
    </lineage>
</organism>
<keyword evidence="2" id="KW-1185">Reference proteome</keyword>
<dbReference type="Gene3D" id="2.180.10.10">
    <property type="entry name" value="RHS repeat-associated core"/>
    <property type="match status" value="1"/>
</dbReference>
<gene>
    <name evidence="1" type="ORF">CHU95_15750</name>
</gene>
<dbReference type="PANTHER" id="PTHR32305:SF15">
    <property type="entry name" value="PROTEIN RHSA-RELATED"/>
    <property type="match status" value="1"/>
</dbReference>
<reference evidence="1 2" key="1">
    <citation type="submission" date="2017-07" db="EMBL/GenBank/DDBJ databases">
        <title>Niveispirillum cyanobacteriorum sp. nov., isolated from cyanobacterial aggregates in a eutrophic lake.</title>
        <authorList>
            <person name="Cai H."/>
        </authorList>
    </citation>
    <scope>NUCLEOTIDE SEQUENCE [LARGE SCALE GENOMIC DNA]</scope>
    <source>
        <strain evidence="2">TH1-14</strain>
    </source>
</reference>
<name>A0A255YUD4_9PROT</name>